<dbReference type="PANTHER" id="PTHR45833:SF1">
    <property type="entry name" value="METHIONINE SYNTHASE"/>
    <property type="match status" value="1"/>
</dbReference>
<dbReference type="Pfam" id="PF02607">
    <property type="entry name" value="B12-binding_2"/>
    <property type="match status" value="1"/>
</dbReference>
<dbReference type="Pfam" id="PF02310">
    <property type="entry name" value="B12-binding"/>
    <property type="match status" value="1"/>
</dbReference>
<evidence type="ECO:0000256" key="2">
    <source>
        <dbReference type="ARBA" id="ARBA00022723"/>
    </source>
</evidence>
<dbReference type="SMART" id="SM01018">
    <property type="entry name" value="B12-binding_2"/>
    <property type="match status" value="1"/>
</dbReference>
<dbReference type="InterPro" id="IPR003759">
    <property type="entry name" value="Cbl-bd_cap"/>
</dbReference>
<dbReference type="GO" id="GO:0031419">
    <property type="term" value="F:cobalamin binding"/>
    <property type="evidence" value="ECO:0007669"/>
    <property type="project" value="InterPro"/>
</dbReference>
<keyword evidence="6" id="KW-0489">Methyltransferase</keyword>
<evidence type="ECO:0000313" key="6">
    <source>
        <dbReference type="EMBL" id="QGP93530.1"/>
    </source>
</evidence>
<evidence type="ECO:0000259" key="5">
    <source>
        <dbReference type="PROSITE" id="PS51337"/>
    </source>
</evidence>
<feature type="domain" description="B12-binding" evidence="4">
    <location>
        <begin position="75"/>
        <end position="197"/>
    </location>
</feature>
<gene>
    <name evidence="6" type="primary">metH_7</name>
    <name evidence="6" type="ORF">MGLY_29440</name>
</gene>
<dbReference type="GO" id="GO:0008705">
    <property type="term" value="F:methionine synthase activity"/>
    <property type="evidence" value="ECO:0007669"/>
    <property type="project" value="UniProtKB-EC"/>
</dbReference>
<reference evidence="6 7" key="1">
    <citation type="submission" date="2019-11" db="EMBL/GenBank/DDBJ databases">
        <title>Genome sequence of Moorella glycerini DSM11254.</title>
        <authorList>
            <person name="Poehlein A."/>
            <person name="Boeer T."/>
            <person name="Daniel R."/>
        </authorList>
    </citation>
    <scope>NUCLEOTIDE SEQUENCE [LARGE SCALE GENOMIC DNA]</scope>
    <source>
        <strain evidence="6 7">DSM 11254</strain>
    </source>
</reference>
<keyword evidence="2" id="KW-0479">Metal-binding</keyword>
<keyword evidence="6" id="KW-0808">Transferase</keyword>
<keyword evidence="7" id="KW-1185">Reference proteome</keyword>
<dbReference type="GO" id="GO:0005829">
    <property type="term" value="C:cytosol"/>
    <property type="evidence" value="ECO:0007669"/>
    <property type="project" value="TreeGrafter"/>
</dbReference>
<feature type="domain" description="B12-binding N-terminal" evidence="5">
    <location>
        <begin position="1"/>
        <end position="75"/>
    </location>
</feature>
<dbReference type="InterPro" id="IPR006158">
    <property type="entry name" value="Cobalamin-bd"/>
</dbReference>
<accession>A0A6I5ZUB3</accession>
<dbReference type="CDD" id="cd02070">
    <property type="entry name" value="corrinoid_protein_B12-BD"/>
    <property type="match status" value="1"/>
</dbReference>
<evidence type="ECO:0000313" key="7">
    <source>
        <dbReference type="Proteomes" id="UP000425916"/>
    </source>
</evidence>
<proteinExistence type="inferred from homology"/>
<dbReference type="Proteomes" id="UP000425916">
    <property type="component" value="Chromosome"/>
</dbReference>
<dbReference type="PANTHER" id="PTHR45833">
    <property type="entry name" value="METHIONINE SYNTHASE"/>
    <property type="match status" value="1"/>
</dbReference>
<dbReference type="EMBL" id="CP046244">
    <property type="protein sequence ID" value="QGP93530.1"/>
    <property type="molecule type" value="Genomic_DNA"/>
</dbReference>
<evidence type="ECO:0000256" key="3">
    <source>
        <dbReference type="ARBA" id="ARBA00023285"/>
    </source>
</evidence>
<name>A0A6I5ZUB3_9FIRM</name>
<sequence>MDEALTIKAAREALANNIDPLKAINEGLLEGMRAAGRLYEEGEYFVPELLLCSDAMYAGLNILSSRITPQNTPNQVAAVIGVVEGDIHDIGKNLVKLMLEAAGFKIYDLGRDVPPGDFVAGVKETGARILCMSTLMSTTMDRMADVINLLREEGLRGNVAVLVGGGAVSRAFADSIGADGYADDAIEAVRVVKGLVR</sequence>
<evidence type="ECO:0000259" key="4">
    <source>
        <dbReference type="PROSITE" id="PS51332"/>
    </source>
</evidence>
<dbReference type="PROSITE" id="PS51332">
    <property type="entry name" value="B12_BINDING"/>
    <property type="match status" value="1"/>
</dbReference>
<evidence type="ECO:0000256" key="1">
    <source>
        <dbReference type="ARBA" id="ARBA00010854"/>
    </source>
</evidence>
<dbReference type="Gene3D" id="1.10.1240.10">
    <property type="entry name" value="Methionine synthase domain"/>
    <property type="match status" value="1"/>
</dbReference>
<dbReference type="InterPro" id="IPR036594">
    <property type="entry name" value="Meth_synthase_dom"/>
</dbReference>
<dbReference type="EC" id="2.1.1.13" evidence="6"/>
<dbReference type="SUPFAM" id="SSF47644">
    <property type="entry name" value="Methionine synthase domain"/>
    <property type="match status" value="1"/>
</dbReference>
<dbReference type="GO" id="GO:0046653">
    <property type="term" value="P:tetrahydrofolate metabolic process"/>
    <property type="evidence" value="ECO:0007669"/>
    <property type="project" value="TreeGrafter"/>
</dbReference>
<dbReference type="AlphaFoldDB" id="A0A6I5ZUB3"/>
<dbReference type="GO" id="GO:0032259">
    <property type="term" value="P:methylation"/>
    <property type="evidence" value="ECO:0007669"/>
    <property type="project" value="UniProtKB-KW"/>
</dbReference>
<keyword evidence="3" id="KW-0170">Cobalt</keyword>
<dbReference type="InterPro" id="IPR036724">
    <property type="entry name" value="Cobalamin-bd_sf"/>
</dbReference>
<comment type="similarity">
    <text evidence="1">Belongs to the methylamine corrinoid protein family.</text>
</comment>
<organism evidence="6 7">
    <name type="scientific">Neomoorella glycerini</name>
    <dbReference type="NCBI Taxonomy" id="55779"/>
    <lineage>
        <taxon>Bacteria</taxon>
        <taxon>Bacillati</taxon>
        <taxon>Bacillota</taxon>
        <taxon>Clostridia</taxon>
        <taxon>Neomoorellales</taxon>
        <taxon>Neomoorellaceae</taxon>
        <taxon>Neomoorella</taxon>
    </lineage>
</organism>
<dbReference type="InterPro" id="IPR050554">
    <property type="entry name" value="Met_Synthase/Corrinoid"/>
</dbReference>
<dbReference type="PROSITE" id="PS51337">
    <property type="entry name" value="B12_BINDING_NTER"/>
    <property type="match status" value="1"/>
</dbReference>
<dbReference type="FunFam" id="3.40.50.280:FF:000003">
    <property type="entry name" value="Dimethylamine methyltransferase corrinoid protein"/>
    <property type="match status" value="1"/>
</dbReference>
<dbReference type="GO" id="GO:0050667">
    <property type="term" value="P:homocysteine metabolic process"/>
    <property type="evidence" value="ECO:0007669"/>
    <property type="project" value="TreeGrafter"/>
</dbReference>
<protein>
    <submittedName>
        <fullName evidence="6">Methionine synthase</fullName>
        <ecNumber evidence="6">2.1.1.13</ecNumber>
    </submittedName>
</protein>
<dbReference type="Gene3D" id="3.40.50.280">
    <property type="entry name" value="Cobalamin-binding domain"/>
    <property type="match status" value="1"/>
</dbReference>
<dbReference type="GO" id="GO:0046872">
    <property type="term" value="F:metal ion binding"/>
    <property type="evidence" value="ECO:0007669"/>
    <property type="project" value="UniProtKB-KW"/>
</dbReference>
<dbReference type="SUPFAM" id="SSF52242">
    <property type="entry name" value="Cobalamin (vitamin B12)-binding domain"/>
    <property type="match status" value="1"/>
</dbReference>